<dbReference type="EMBL" id="JBHTIW010000012">
    <property type="protein sequence ID" value="MFD0921297.1"/>
    <property type="molecule type" value="Genomic_DNA"/>
</dbReference>
<evidence type="ECO:0000256" key="2">
    <source>
        <dbReference type="ARBA" id="ARBA00022630"/>
    </source>
</evidence>
<dbReference type="PRINTS" id="PR00411">
    <property type="entry name" value="PNDRDTASEI"/>
</dbReference>
<keyword evidence="3" id="KW-0274">FAD</keyword>
<proteinExistence type="predicted"/>
<comment type="cofactor">
    <cofactor evidence="1">
        <name>FAD</name>
        <dbReference type="ChEBI" id="CHEBI:57692"/>
    </cofactor>
</comment>
<evidence type="ECO:0000256" key="3">
    <source>
        <dbReference type="ARBA" id="ARBA00022827"/>
    </source>
</evidence>
<reference evidence="8" key="1">
    <citation type="journal article" date="2019" name="Int. J. Syst. Evol. Microbiol.">
        <title>The Global Catalogue of Microorganisms (GCM) 10K type strain sequencing project: providing services to taxonomists for standard genome sequencing and annotation.</title>
        <authorList>
            <consortium name="The Broad Institute Genomics Platform"/>
            <consortium name="The Broad Institute Genome Sequencing Center for Infectious Disease"/>
            <person name="Wu L."/>
            <person name="Ma J."/>
        </authorList>
    </citation>
    <scope>NUCLEOTIDE SEQUENCE [LARGE SCALE GENOMIC DNA]</scope>
    <source>
        <strain evidence="8">CCUG 56401</strain>
    </source>
</reference>
<comment type="caution">
    <text evidence="7">The sequence shown here is derived from an EMBL/GenBank/DDBJ whole genome shotgun (WGS) entry which is preliminary data.</text>
</comment>
<dbReference type="Pfam" id="PF07992">
    <property type="entry name" value="Pyr_redox_2"/>
    <property type="match status" value="1"/>
</dbReference>
<dbReference type="InterPro" id="IPR050446">
    <property type="entry name" value="FAD-oxidoreductase/Apoptosis"/>
</dbReference>
<feature type="domain" description="FAD/NAD(P)-binding" evidence="5">
    <location>
        <begin position="3"/>
        <end position="299"/>
    </location>
</feature>
<evidence type="ECO:0000259" key="5">
    <source>
        <dbReference type="Pfam" id="PF07992"/>
    </source>
</evidence>
<dbReference type="PANTHER" id="PTHR43557:SF2">
    <property type="entry name" value="RIESKE DOMAIN-CONTAINING PROTEIN-RELATED"/>
    <property type="match status" value="1"/>
</dbReference>
<dbReference type="SUPFAM" id="SSF51905">
    <property type="entry name" value="FAD/NAD(P)-binding domain"/>
    <property type="match status" value="2"/>
</dbReference>
<evidence type="ECO:0000313" key="7">
    <source>
        <dbReference type="EMBL" id="MFD0921297.1"/>
    </source>
</evidence>
<keyword evidence="8" id="KW-1185">Reference proteome</keyword>
<evidence type="ECO:0000259" key="6">
    <source>
        <dbReference type="Pfam" id="PF14759"/>
    </source>
</evidence>
<name>A0ABW3FY26_9PSEU</name>
<sequence>MRTVTVVGTSLAGFSAARQLRAQGFDGRLVLVGAESHQPYDRPPLSKGFLLGKVEREELALAEQEDFDELAAEWVLGDPAARLHPGTGCVELRSGSRIDTDGVVIATGATPRTLPGAEGVAGVHTLRTLDDAEALREELTTGDPRVVVVGAGFIGAEIASSCVDLGLDVTVVEAAELPVPGLGPTVSRACADLHRGNGVRLRFGVGVDGIRTDGHRVVGVRLGTGEDVPADVVVVGIGVRPNTDWLADSGVDLRDGVVCDAGGVTALSNVVAAGDVARVHQPAADRWVRTEHWTTASNQPRAAVRNLLAGATVEHHADVPYFWSDQYGVRIQFAGTARPDDELHVVDGSVAERCFLARYERDGQVVGVVAFNQPRGFGRARRQLSGPRPA</sequence>
<dbReference type="Proteomes" id="UP001597018">
    <property type="component" value="Unassembled WGS sequence"/>
</dbReference>
<protein>
    <submittedName>
        <fullName evidence="7">NAD(P)/FAD-dependent oxidoreductase</fullName>
    </submittedName>
</protein>
<dbReference type="PRINTS" id="PR00368">
    <property type="entry name" value="FADPNR"/>
</dbReference>
<dbReference type="PANTHER" id="PTHR43557">
    <property type="entry name" value="APOPTOSIS-INDUCING FACTOR 1"/>
    <property type="match status" value="1"/>
</dbReference>
<feature type="domain" description="Reductase C-terminal" evidence="6">
    <location>
        <begin position="321"/>
        <end position="384"/>
    </location>
</feature>
<evidence type="ECO:0000256" key="4">
    <source>
        <dbReference type="ARBA" id="ARBA00023002"/>
    </source>
</evidence>
<dbReference type="InterPro" id="IPR023753">
    <property type="entry name" value="FAD/NAD-binding_dom"/>
</dbReference>
<gene>
    <name evidence="7" type="ORF">ACFQ16_16230</name>
</gene>
<dbReference type="Gene3D" id="3.30.390.30">
    <property type="match status" value="1"/>
</dbReference>
<evidence type="ECO:0000313" key="8">
    <source>
        <dbReference type="Proteomes" id="UP001597018"/>
    </source>
</evidence>
<dbReference type="InterPro" id="IPR036188">
    <property type="entry name" value="FAD/NAD-bd_sf"/>
</dbReference>
<dbReference type="RefSeq" id="WP_263253132.1">
    <property type="nucleotide sequence ID" value="NZ_BAABLT010000010.1"/>
</dbReference>
<keyword evidence="2" id="KW-0285">Flavoprotein</keyword>
<dbReference type="InterPro" id="IPR028202">
    <property type="entry name" value="Reductase_C"/>
</dbReference>
<accession>A0ABW3FY26</accession>
<keyword evidence="4" id="KW-0560">Oxidoreductase</keyword>
<evidence type="ECO:0000256" key="1">
    <source>
        <dbReference type="ARBA" id="ARBA00001974"/>
    </source>
</evidence>
<dbReference type="SUPFAM" id="SSF55424">
    <property type="entry name" value="FAD/NAD-linked reductases, dimerisation (C-terminal) domain"/>
    <property type="match status" value="1"/>
</dbReference>
<dbReference type="InterPro" id="IPR016156">
    <property type="entry name" value="FAD/NAD-linked_Rdtase_dimer_sf"/>
</dbReference>
<organism evidence="7 8">
    <name type="scientific">Saccharopolyspora rosea</name>
    <dbReference type="NCBI Taxonomy" id="524884"/>
    <lineage>
        <taxon>Bacteria</taxon>
        <taxon>Bacillati</taxon>
        <taxon>Actinomycetota</taxon>
        <taxon>Actinomycetes</taxon>
        <taxon>Pseudonocardiales</taxon>
        <taxon>Pseudonocardiaceae</taxon>
        <taxon>Saccharopolyspora</taxon>
    </lineage>
</organism>
<dbReference type="Gene3D" id="3.50.50.60">
    <property type="entry name" value="FAD/NAD(P)-binding domain"/>
    <property type="match status" value="2"/>
</dbReference>
<dbReference type="Pfam" id="PF14759">
    <property type="entry name" value="Reductase_C"/>
    <property type="match status" value="1"/>
</dbReference>